<reference evidence="2 3" key="1">
    <citation type="submission" date="2023-07" db="EMBL/GenBank/DDBJ databases">
        <title>Genomic Encyclopedia of Type Strains, Phase IV (KMG-IV): sequencing the most valuable type-strain genomes for metagenomic binning, comparative biology and taxonomic classification.</title>
        <authorList>
            <person name="Goeker M."/>
        </authorList>
    </citation>
    <scope>NUCLEOTIDE SEQUENCE [LARGE SCALE GENOMIC DNA]</scope>
    <source>
        <strain evidence="2 3">DSM 27848</strain>
    </source>
</reference>
<dbReference type="SUPFAM" id="SSF55347">
    <property type="entry name" value="Glyceraldehyde-3-phosphate dehydrogenase-like, C-terminal domain"/>
    <property type="match status" value="1"/>
</dbReference>
<keyword evidence="3" id="KW-1185">Reference proteome</keyword>
<dbReference type="Proteomes" id="UP001232343">
    <property type="component" value="Unassembled WGS sequence"/>
</dbReference>
<dbReference type="RefSeq" id="WP_244680585.1">
    <property type="nucleotide sequence ID" value="NZ_JALIRM010000001.1"/>
</dbReference>
<dbReference type="InterPro" id="IPR052515">
    <property type="entry name" value="Gfo/Idh/MocA_Oxidoreductase"/>
</dbReference>
<dbReference type="InterPro" id="IPR036291">
    <property type="entry name" value="NAD(P)-bd_dom_sf"/>
</dbReference>
<dbReference type="PANTHER" id="PTHR43249">
    <property type="entry name" value="UDP-N-ACETYL-2-AMINO-2-DEOXY-D-GLUCURONATE OXIDASE"/>
    <property type="match status" value="1"/>
</dbReference>
<sequence>MKNSVKIVLIGVGGYGNIYVEKLLNDGIELNASIVGIVEPSVERISNYDRIKNHGIKVYSSLEEFYKNNEADLAVFSTPIHLHASQACYALKHGSNVLCEKPMCASLQEAKELIETRNLTGKFVAIGFNWSFSPSVHDLKRDILNGVFGKPKRLKTIVNWPRDGAYYNRNNWAGRMYSDTGEPILDSVANNATSHYLHHMFYLLGAKMDESAQLKNVTAELYRANPIESFDTCAAKITTEEDVEIYYYATHAVKDSYGPRFLYEFEQATIYRSESQNDSQVMVRFKDGKEKMYPDPEKDHIHKLITCINAIANENCDIPCVPETATPHVQSIISMHESVPEITLFPENLINFDKEADVRWVEGLGETLIQCYEQWTLPSERNIPWAKRGKTIEVRNID</sequence>
<evidence type="ECO:0000313" key="2">
    <source>
        <dbReference type="EMBL" id="MDQ0342424.1"/>
    </source>
</evidence>
<comment type="caution">
    <text evidence="2">The sequence shown here is derived from an EMBL/GenBank/DDBJ whole genome shotgun (WGS) entry which is preliminary data.</text>
</comment>
<dbReference type="Gene3D" id="3.40.50.720">
    <property type="entry name" value="NAD(P)-binding Rossmann-like Domain"/>
    <property type="match status" value="1"/>
</dbReference>
<protein>
    <submittedName>
        <fullName evidence="2">Dehydrogenase</fullName>
    </submittedName>
</protein>
<gene>
    <name evidence="2" type="ORF">J2S14_001217</name>
</gene>
<dbReference type="PANTHER" id="PTHR43249:SF1">
    <property type="entry name" value="D-GLUCOSIDE 3-DEHYDROGENASE"/>
    <property type="match status" value="1"/>
</dbReference>
<dbReference type="EMBL" id="JAUSUO010000001">
    <property type="protein sequence ID" value="MDQ0342424.1"/>
    <property type="molecule type" value="Genomic_DNA"/>
</dbReference>
<feature type="domain" description="Gfo/Idh/MocA-like oxidoreductase N-terminal" evidence="1">
    <location>
        <begin position="6"/>
        <end position="128"/>
    </location>
</feature>
<proteinExistence type="predicted"/>
<name>A0ABU0D1Z0_9BACI</name>
<dbReference type="SUPFAM" id="SSF51735">
    <property type="entry name" value="NAD(P)-binding Rossmann-fold domains"/>
    <property type="match status" value="1"/>
</dbReference>
<evidence type="ECO:0000313" key="3">
    <source>
        <dbReference type="Proteomes" id="UP001232343"/>
    </source>
</evidence>
<accession>A0ABU0D1Z0</accession>
<dbReference type="Pfam" id="PF01408">
    <property type="entry name" value="GFO_IDH_MocA"/>
    <property type="match status" value="1"/>
</dbReference>
<dbReference type="Gene3D" id="3.30.360.10">
    <property type="entry name" value="Dihydrodipicolinate Reductase, domain 2"/>
    <property type="match status" value="1"/>
</dbReference>
<organism evidence="2 3">
    <name type="scientific">Lederbergia wuyishanensis</name>
    <dbReference type="NCBI Taxonomy" id="1347903"/>
    <lineage>
        <taxon>Bacteria</taxon>
        <taxon>Bacillati</taxon>
        <taxon>Bacillota</taxon>
        <taxon>Bacilli</taxon>
        <taxon>Bacillales</taxon>
        <taxon>Bacillaceae</taxon>
        <taxon>Lederbergia</taxon>
    </lineage>
</organism>
<evidence type="ECO:0000259" key="1">
    <source>
        <dbReference type="Pfam" id="PF01408"/>
    </source>
</evidence>
<dbReference type="InterPro" id="IPR000683">
    <property type="entry name" value="Gfo/Idh/MocA-like_OxRdtase_N"/>
</dbReference>